<evidence type="ECO:0000313" key="13">
    <source>
        <dbReference type="EMBL" id="GIL39153.1"/>
    </source>
</evidence>
<evidence type="ECO:0000256" key="7">
    <source>
        <dbReference type="SAM" id="Phobius"/>
    </source>
</evidence>
<keyword evidence="5 7" id="KW-1133">Transmembrane helix</keyword>
<evidence type="ECO:0000256" key="4">
    <source>
        <dbReference type="ARBA" id="ARBA00022692"/>
    </source>
</evidence>
<dbReference type="GO" id="GO:0005886">
    <property type="term" value="C:plasma membrane"/>
    <property type="evidence" value="ECO:0007669"/>
    <property type="project" value="UniProtKB-SubCell"/>
</dbReference>
<gene>
    <name evidence="13" type="ORF">TMPK1_13900</name>
</gene>
<feature type="transmembrane region" description="Helical" evidence="7">
    <location>
        <begin position="420"/>
        <end position="441"/>
    </location>
</feature>
<feature type="transmembrane region" description="Helical" evidence="7">
    <location>
        <begin position="531"/>
        <end position="553"/>
    </location>
</feature>
<feature type="transmembrane region" description="Helical" evidence="7">
    <location>
        <begin position="461"/>
        <end position="482"/>
    </location>
</feature>
<feature type="transmembrane region" description="Helical" evidence="7">
    <location>
        <begin position="265"/>
        <end position="285"/>
    </location>
</feature>
<feature type="transmembrane region" description="Helical" evidence="7">
    <location>
        <begin position="291"/>
        <end position="309"/>
    </location>
</feature>
<dbReference type="InterPro" id="IPR011014">
    <property type="entry name" value="MscS_channel_TM-2"/>
</dbReference>
<dbReference type="GO" id="GO:0008381">
    <property type="term" value="F:mechanosensitive monoatomic ion channel activity"/>
    <property type="evidence" value="ECO:0007669"/>
    <property type="project" value="InterPro"/>
</dbReference>
<dbReference type="InterPro" id="IPR023408">
    <property type="entry name" value="MscS_beta-dom_sf"/>
</dbReference>
<feature type="domain" description="Mechanosensitive ion channel MscS C-terminal" evidence="10">
    <location>
        <begin position="623"/>
        <end position="708"/>
    </location>
</feature>
<evidence type="ECO:0000259" key="12">
    <source>
        <dbReference type="Pfam" id="PF25392"/>
    </source>
</evidence>
<reference evidence="13" key="1">
    <citation type="submission" date="2021-02" db="EMBL/GenBank/DDBJ databases">
        <title>Genome sequence of Rhodospirillales sp. strain TMPK1 isolated from soil.</title>
        <authorList>
            <person name="Nakai R."/>
            <person name="Kusada H."/>
            <person name="Tamaki H."/>
        </authorList>
    </citation>
    <scope>NUCLEOTIDE SEQUENCE</scope>
    <source>
        <strain evidence="13">TMPK1</strain>
    </source>
</reference>
<evidence type="ECO:0000256" key="5">
    <source>
        <dbReference type="ARBA" id="ARBA00022989"/>
    </source>
</evidence>
<comment type="similarity">
    <text evidence="2">Belongs to the MscS (TC 1.A.23) family.</text>
</comment>
<dbReference type="Gene3D" id="2.30.30.60">
    <property type="match status" value="1"/>
</dbReference>
<comment type="caution">
    <text evidence="13">The sequence shown here is derived from an EMBL/GenBank/DDBJ whole genome shotgun (WGS) entry which is preliminary data.</text>
</comment>
<feature type="transmembrane region" description="Helical" evidence="7">
    <location>
        <begin position="134"/>
        <end position="159"/>
    </location>
</feature>
<keyword evidence="6 7" id="KW-0472">Membrane</keyword>
<feature type="transmembrane region" description="Helical" evidence="7">
    <location>
        <begin position="341"/>
        <end position="359"/>
    </location>
</feature>
<dbReference type="SUPFAM" id="SSF82689">
    <property type="entry name" value="Mechanosensitive channel protein MscS (YggB), C-terminal domain"/>
    <property type="match status" value="1"/>
</dbReference>
<feature type="domain" description="Mechanosensitive ion channel transmembrane helices 2/3" evidence="11">
    <location>
        <begin position="509"/>
        <end position="550"/>
    </location>
</feature>
<dbReference type="SUPFAM" id="SSF50182">
    <property type="entry name" value="Sm-like ribonucleoproteins"/>
    <property type="match status" value="1"/>
</dbReference>
<dbReference type="Pfam" id="PF25392">
    <property type="entry name" value="MS_channel_TM1"/>
    <property type="match status" value="1"/>
</dbReference>
<name>A0A8S8X7G2_9PROT</name>
<evidence type="ECO:0000256" key="2">
    <source>
        <dbReference type="ARBA" id="ARBA00008017"/>
    </source>
</evidence>
<dbReference type="RefSeq" id="WP_420242251.1">
    <property type="nucleotide sequence ID" value="NZ_BOPV01000001.1"/>
</dbReference>
<dbReference type="PANTHER" id="PTHR30460">
    <property type="entry name" value="MODERATE CONDUCTANCE MECHANOSENSITIVE CHANNEL YBIO"/>
    <property type="match status" value="1"/>
</dbReference>
<evidence type="ECO:0000259" key="9">
    <source>
        <dbReference type="Pfam" id="PF00924"/>
    </source>
</evidence>
<protein>
    <submittedName>
        <fullName evidence="13">Mechanosensitive ion channel protein MscS</fullName>
    </submittedName>
</protein>
<dbReference type="InterPro" id="IPR049142">
    <property type="entry name" value="MS_channel_1st"/>
</dbReference>
<dbReference type="Gene3D" id="1.10.287.1260">
    <property type="match status" value="2"/>
</dbReference>
<dbReference type="Pfam" id="PF21088">
    <property type="entry name" value="MS_channel_1st"/>
    <property type="match status" value="1"/>
</dbReference>
<dbReference type="AlphaFoldDB" id="A0A8S8X7G2"/>
<feature type="transmembrane region" description="Helical" evidence="7">
    <location>
        <begin position="365"/>
        <end position="385"/>
    </location>
</feature>
<proteinExistence type="inferred from homology"/>
<evidence type="ECO:0000259" key="10">
    <source>
        <dbReference type="Pfam" id="PF21082"/>
    </source>
</evidence>
<sequence length="737" mass="80488">MRLLAQLLLVLLFALPVAAQAQVTLPSSTTTKDAPKPDPAKLRELKSTLEDPAARQKLIDQIDLLAQASDKQGDNDDQPDLLENAGERVLRFVSVHIANASAALVEAAAAVSRLPQAERWFERQMADPDVRERWSLLFAALAAIVLFGAVASIVVRRALTRPLRALERRGVDKPFGTRLSLGLARFLLELGPVVVFGLVGYAVASAIAPPDTVRLAALTIVNASLLLFSLLALVRLVLQPAAPGLRLVRLDDETSNYLYIWLRRLFAIAVYGWFFIAAARLLGLWRSLAETALKFVGLTLAVLLVVVILQNRRSMAAWLRGSTDPEQTSAFWSVRRRFAEVWHLLAIAYVAIVWFIYAVNLTGGFAFVAKASLLTLVVAVVARLVTAGIDRAFEHGFAVSADLRAQFPGLEARANRYIPLLRRLIVLALWFIAALTILRAWGLDSWHWFETDSGRALLGKLGAILFILALSIAAWEFVASGIERYLTGGGNGVVIRSARTRTLLPLLRNVFLIFLLVITSTVILGELGINTAPLLAGAGVIGLAIGFGAQTLVKDVINGAFILFDNTIAVGDVVDLDKGRSGLVEAMSIRALKLRDGTGAVYTVPFGDVTSVKNMARDFSFYVFDIAVAYDQDPDAVIDALRDLAAEIQTEPAYAGDVIDPLEVIGVNAFTDKAVMVQARLKTRPNKQWGVGRELNRRMKKKFEELGITSPYVTRDIKVTLDEETRAALRARATDKG</sequence>
<evidence type="ECO:0000256" key="1">
    <source>
        <dbReference type="ARBA" id="ARBA00004651"/>
    </source>
</evidence>
<evidence type="ECO:0000256" key="6">
    <source>
        <dbReference type="ARBA" id="ARBA00023136"/>
    </source>
</evidence>
<dbReference type="Gene3D" id="3.30.70.100">
    <property type="match status" value="1"/>
</dbReference>
<comment type="subcellular location">
    <subcellularLocation>
        <location evidence="1">Cell membrane</location>
        <topology evidence="1">Multi-pass membrane protein</topology>
    </subcellularLocation>
</comment>
<dbReference type="InterPro" id="IPR045276">
    <property type="entry name" value="YbiO_bact"/>
</dbReference>
<feature type="transmembrane region" description="Helical" evidence="7">
    <location>
        <begin position="503"/>
        <end position="525"/>
    </location>
</feature>
<dbReference type="Pfam" id="PF21082">
    <property type="entry name" value="MS_channel_3rd"/>
    <property type="match status" value="1"/>
</dbReference>
<dbReference type="Proteomes" id="UP000681075">
    <property type="component" value="Unassembled WGS sequence"/>
</dbReference>
<dbReference type="Pfam" id="PF00924">
    <property type="entry name" value="MS_channel_2nd"/>
    <property type="match status" value="1"/>
</dbReference>
<evidence type="ECO:0000313" key="14">
    <source>
        <dbReference type="Proteomes" id="UP000681075"/>
    </source>
</evidence>
<keyword evidence="3" id="KW-1003">Cell membrane</keyword>
<feature type="transmembrane region" description="Helical" evidence="7">
    <location>
        <begin position="215"/>
        <end position="238"/>
    </location>
</feature>
<evidence type="ECO:0000256" key="8">
    <source>
        <dbReference type="SAM" id="SignalP"/>
    </source>
</evidence>
<dbReference type="InterPro" id="IPR049278">
    <property type="entry name" value="MS_channel_C"/>
</dbReference>
<dbReference type="EMBL" id="BOPV01000001">
    <property type="protein sequence ID" value="GIL39153.1"/>
    <property type="molecule type" value="Genomic_DNA"/>
</dbReference>
<feature type="domain" description="Mechanosensitive ion channel MscS" evidence="9">
    <location>
        <begin position="551"/>
        <end position="616"/>
    </location>
</feature>
<organism evidence="13 14">
    <name type="scientific">Roseiterribacter gracilis</name>
    <dbReference type="NCBI Taxonomy" id="2812848"/>
    <lineage>
        <taxon>Bacteria</taxon>
        <taxon>Pseudomonadati</taxon>
        <taxon>Pseudomonadota</taxon>
        <taxon>Alphaproteobacteria</taxon>
        <taxon>Rhodospirillales</taxon>
        <taxon>Roseiterribacteraceae</taxon>
        <taxon>Roseiterribacter</taxon>
    </lineage>
</organism>
<feature type="transmembrane region" description="Helical" evidence="7">
    <location>
        <begin position="179"/>
        <end position="203"/>
    </location>
</feature>
<keyword evidence="14" id="KW-1185">Reference proteome</keyword>
<dbReference type="InterPro" id="IPR006685">
    <property type="entry name" value="MscS_channel_2nd"/>
</dbReference>
<feature type="signal peptide" evidence="8">
    <location>
        <begin position="1"/>
        <end position="21"/>
    </location>
</feature>
<dbReference type="InterPro" id="IPR011066">
    <property type="entry name" value="MscS_channel_C_sf"/>
</dbReference>
<dbReference type="InterPro" id="IPR010920">
    <property type="entry name" value="LSM_dom_sf"/>
</dbReference>
<feature type="chain" id="PRO_5035876240" evidence="8">
    <location>
        <begin position="22"/>
        <end position="737"/>
    </location>
</feature>
<dbReference type="SUPFAM" id="SSF82861">
    <property type="entry name" value="Mechanosensitive channel protein MscS (YggB), transmembrane region"/>
    <property type="match status" value="1"/>
</dbReference>
<dbReference type="PANTHER" id="PTHR30460:SF0">
    <property type="entry name" value="MODERATE CONDUCTANCE MECHANOSENSITIVE CHANNEL YBIO"/>
    <property type="match status" value="1"/>
</dbReference>
<keyword evidence="4 7" id="KW-0812">Transmembrane</keyword>
<dbReference type="InterPro" id="IPR057485">
    <property type="entry name" value="YbiO-like_TM1"/>
</dbReference>
<evidence type="ECO:0000259" key="11">
    <source>
        <dbReference type="Pfam" id="PF21088"/>
    </source>
</evidence>
<feature type="domain" description="Moderate conductance mechanosensitive channel YbiO-like transmembrane helix 1" evidence="12">
    <location>
        <begin position="371"/>
        <end position="448"/>
    </location>
</feature>
<accession>A0A8S8X7G2</accession>
<evidence type="ECO:0000256" key="3">
    <source>
        <dbReference type="ARBA" id="ARBA00022475"/>
    </source>
</evidence>
<keyword evidence="8" id="KW-0732">Signal</keyword>